<sequence>MRIDRKKLVTAAVVVFGVALLVFPVLAQTDLGLDYATSTGLGTTDIRTIIGNIVNYFLGLLGIIAVLLILYGGFKWMTSQGNEEQVADAKKIIVSSVIGLAIILSAFAIAQFILRAIISGTGFEGDVGPGGGRCPPGEVCGIPGAGSGGFKVSGVVPAGNGPGGSGWPKNYAITVAFSHEVAAATVNGTSFVVERCNPRLSGGDPAPFNERNCNTVVSGTRTVEANRIVFRPDDTPGDYPTDFEEDYWYRVRVLGGDVTDVRGRILVCPFLPPGPDGDISSPRALSSLCDRAMAFNNLRDVEPPTVRIDSPASAPAYCLDRIRIRARVEDDFLPSRVDFMLDGGLAHLMDADDEPLFSVINAALDNPFLSDSVFIDSSSLADGEHTLSAVGYDGVPQASEAVDKRFRINPAHCCDSVLDAELGEDEIDCGAESGCGACPEGLCTEDADCASGLCESGHCVARPTILDVSPLRAGPGTLVTISGRYFGGTMGQVVFLGGDTDGDGEEAGDDDDRSAAACSPWSWSDDEVVVAVPDGAVTGPLQLITSAGTSDRTDDDFEPMIGAFSVNDEVFPGICYLEPSTGSAGDRFIAHGAGFGDAMGASLIRMGGVSADVAAGGWTASAVSAAVPSVLAEGIYQVGVMVGGLDGIATNQLNFTLRRRDEDVGPRIIEILPSSGPVGSYVTLRGTGFGRRKGLVRFFSSPDGVDGIDSAIAADPICDDNWHDNYIVVKVPDKYIGDLDIDLIRHRVEVETAAPAQTSNRVDFLIDGSPLTPGMCSITPDNGKPGIPVIVSGEGFGPGPANVDAPGFAGFDGRQPESSLRFYVSGAAAAPGLMDGLITKPSTAYLWSRTSVRSAIPGNPADRSTWPNSGPVFVVARNVATRNPIPFKIGDCNDDGICEEGTTCCANGSCRESCEPEARNSKFGWYFSTDVLPTLPVVIQRSSCNMVAGTIQSPTPQHRATDACRNAEAAVEFSQPMNIGSLDDPESLLIEECGSGRDIDCADPPVVVPIARPVGTDLTADGMTILSIHPSSLVYPPNDLDDDENEPFTGYFKIGTWYRVTLVSKPGEVGIFDTTGRYLDGDYDRRAGGNFTWTFRTRTDPAACAADSVMVLPSRYTITHQGMPPDPDIGFSAALMNGANCNRLQCVGREGFDLRWLSDPGVFISLLGAGPVAGCRQQVTGLLETPVDAPERLTVSLRPVGELLDRRSTSAVSVAFADPRVVRVMPTEGCTEACVNAVVGAVFNIPMSARSFAGNVELLQCRNSSCNPPFVPIEFTVTSVRDDGIRVLPLGDPDAVLQVRIEPVPDVGEMPRLTPDTFFKVRIRGGADGVLSTSDIPLTGLNTPGFYEWKFKTRTDGSICEISRAEIVPPNATLRYVSERFGLSVGAYGPAGDECSPDGQEINAWGYDWDWSVDPNPVLVGFIRARDVGSETGIGIRVDTNPAPRRGCDSQCLLVGSTDVVSQCGNTDPADPRPPRDRAEIGEDCDDGDIDGGDGCSANCLAEGSAFPTCGNGRLDSGELCEALPDGEGTLVFPLGCKDPNINIDDRPELNDIGCIFLGSTAGGSVCGDGIWGDGEACEDGNRRDGDGCSADCLHEGTFSICTDATPVDVRCVSQCGNAHIEPGEDPDCDLAGGVALGCDLHSCTKTGSESAQCLNDHLDPGEECRDGNTDNGDGCSSRCLLEGSSAFYRVPSFCGDGFVGQGEHSYCDGDEVEPDRLIDSRQITVAGDYDSTAGAATTSVVHASVDRLPEGSRGNSRVTLTCNCSSQVSPDGYCLGLLDGVPAALRPPAGLACADSGCCAPRPYGRLTYPVEGSVGICRNTAIHLEFDQPMNATSISQNLLIGVDSGPDGCPAALDGGPDESGVIEVPPFPPPLPGPLAVGPGGLLRRAWSAVAAFFGDLFGRPAAGHALGIPHTHFCSITGDVTVRLTDESRTEVEFMLDHALPAGTRIRVRVQPDARTIGGVRINPAGLTAEFTTGDLICAVDRVIVSPESVLLNSVRAPDRPLVARGVSDDRGIRVDGDAASLIVPTREYSWSWEWLPLSERLPHVSPAVLNPVTVGGRQSERAMVRVRGRETGDDPIGYVPQDGVVNVSVNAVTVNPDGSVARLPVLDGLTGLPVPDEFVLPGSSTVTVALCDVIWPKVQTCGDDGRLHLPWDPDNLLNPLHGEECSAGVEQFWYPFTDPETKASFYYCRDISGGDGDDLLPAIDEDFVLVHPGGDILHEYLFTFAGAGAGDAWQKDAVGFRTMYNPRHIGVADWYRDRGFSGAPMPFNVDGYDAMKEGRTVYVNSAFLDDTLHLSTNVNVFSFSDGSAPETVTVFNQIMNRINFNRQSGLMDTFICQDDGRAVLDEGGSALTCSIDLDCTTGTCGVPKSKLVRDVRRWSDLHTMRSLLMANRPLPTLGEGTFIRSRTYSIWPSWGDVLSLSVGRTMPSDPINALASCPSDGFDSETCWNSVSREFSCGSRSSIYRYQILAGQADLSVDMELVGPKWKGTTCIEITDSVACGAMSGCVWTGAPPSGSCNYETVRFRAYGINAGADMCTGAVESEEAGCGNGIINSGEACELGDLRTQEGADGICVGGTVEQACTSDCRGWEDVPGTCRIGYCGDGRRQGAETCDDGPLNGTYGHCNGICRGSTFYCGDGLSHPSELCDCGSLNGSYAVNAVIAPSGGVRACSTEEPRTGASFASCSWDCRGPAPHCGDGIINGVEQCDGGSEESRGVCRRPADDPLHPSGGTCTADADCNLAGGERCVTCLTVEQRFRRACNPNNVTSADDERDGVPNQSCHWSAWSCTAPGRCGNGVTETGEQCDDGNDEDNDACTSACISNVCGDGFVNAAGGELCDSGGRNNTPCVPEYGHTCNYCTSACRLGTVSGGYCGDGLLQNASSEIPGPEQCDTHGVVIGDGWVCVSTRPKDRSFGTQTGYGICSLSGCGYSCADRDSELCQNDALDGNSDLILPESFEVSMASRPESCAFMDYVPLRMAPPVGGRSPGSEPRSLFEFCLDRQRLVGGSSGEPPLARLSNNCDSDDDNDGVPDELDCGPTDPSVRPEYRIPGTTLVVPAGDQECTGDGNCNGDFGDLPPYLHKKVDMVFVIDVTRSMNSIIDSLIDSLSDFVTNLSGARGIDLQFGFVTVGQAETLTLSMMKSHPVRPALGPYMFAQLDDIGSFGDSLQAMRDNCWSNDGHHTDLCSVGKYEPLYAAAYALMRPGSVSCGPEDGCDPALDQVLDYGIAWRDDAQPYVVIVGDEPPPVGATWSGDDMTGREEAEGLLRYIDLNRVADAAKDCTLPGCADGGYVELFVISRRVNRDYWLDVLPTTEDGSRLTAEQRYISFDDGGGTNGLNGEALVASIFQYICPAP</sequence>
<dbReference type="SUPFAM" id="SSF81296">
    <property type="entry name" value="E set domains"/>
    <property type="match status" value="1"/>
</dbReference>
<dbReference type="InterPro" id="IPR011936">
    <property type="entry name" value="Myxo_disulph_rpt"/>
</dbReference>
<dbReference type="Proteomes" id="UP000230973">
    <property type="component" value="Unassembled WGS sequence"/>
</dbReference>
<keyword evidence="1" id="KW-0732">Signal</keyword>
<keyword evidence="5" id="KW-0472">Membrane</keyword>
<gene>
    <name evidence="6" type="ORF">COY93_02090</name>
</gene>
<feature type="region of interest" description="Disordered" evidence="4">
    <location>
        <begin position="3011"/>
        <end position="3050"/>
    </location>
</feature>
<dbReference type="InterPro" id="IPR013783">
    <property type="entry name" value="Ig-like_fold"/>
</dbReference>
<evidence type="ECO:0000256" key="4">
    <source>
        <dbReference type="SAM" id="MobiDB-lite"/>
    </source>
</evidence>
<evidence type="ECO:0000256" key="1">
    <source>
        <dbReference type="ARBA" id="ARBA00022729"/>
    </source>
</evidence>
<dbReference type="NCBIfam" id="TIGR02232">
    <property type="entry name" value="myxo_disulf_rpt"/>
    <property type="match status" value="3"/>
</dbReference>
<dbReference type="Gene3D" id="2.60.40.10">
    <property type="entry name" value="Immunoglobulins"/>
    <property type="match status" value="4"/>
</dbReference>
<comment type="caution">
    <text evidence="6">The sequence shown here is derived from an EMBL/GenBank/DDBJ whole genome shotgun (WGS) entry which is preliminary data.</text>
</comment>
<dbReference type="InterPro" id="IPR014756">
    <property type="entry name" value="Ig_E-set"/>
</dbReference>
<keyword evidence="5" id="KW-1133">Transmembrane helix</keyword>
<accession>A0A2M7QB34</accession>
<feature type="transmembrane region" description="Helical" evidence="5">
    <location>
        <begin position="92"/>
        <end position="114"/>
    </location>
</feature>
<proteinExistence type="predicted"/>
<evidence type="ECO:0000256" key="5">
    <source>
        <dbReference type="SAM" id="Phobius"/>
    </source>
</evidence>
<keyword evidence="2" id="KW-0677">Repeat</keyword>
<evidence type="ECO:0000313" key="6">
    <source>
        <dbReference type="EMBL" id="PIY62768.1"/>
    </source>
</evidence>
<reference evidence="7" key="1">
    <citation type="submission" date="2017-09" db="EMBL/GenBank/DDBJ databases">
        <title>Depth-based differentiation of microbial function through sediment-hosted aquifers and enrichment of novel symbionts in the deep terrestrial subsurface.</title>
        <authorList>
            <person name="Probst A.J."/>
            <person name="Ladd B."/>
            <person name="Jarett J.K."/>
            <person name="Geller-Mcgrath D.E."/>
            <person name="Sieber C.M.K."/>
            <person name="Emerson J.B."/>
            <person name="Anantharaman K."/>
            <person name="Thomas B.C."/>
            <person name="Malmstrom R."/>
            <person name="Stieglmeier M."/>
            <person name="Klingl A."/>
            <person name="Woyke T."/>
            <person name="Ryan C.M."/>
            <person name="Banfield J.F."/>
        </authorList>
    </citation>
    <scope>NUCLEOTIDE SEQUENCE [LARGE SCALE GENOMIC DNA]</scope>
</reference>
<evidence type="ECO:0000313" key="7">
    <source>
        <dbReference type="Proteomes" id="UP000230973"/>
    </source>
</evidence>
<name>A0A2M7QB34_9BACT</name>
<evidence type="ECO:0000256" key="3">
    <source>
        <dbReference type="ARBA" id="ARBA00023157"/>
    </source>
</evidence>
<keyword evidence="5" id="KW-0812">Transmembrane</keyword>
<keyword evidence="3" id="KW-1015">Disulfide bond</keyword>
<protein>
    <recommendedName>
        <fullName evidence="8">VWFA domain-containing protein</fullName>
    </recommendedName>
</protein>
<evidence type="ECO:0008006" key="8">
    <source>
        <dbReference type="Google" id="ProtNLM"/>
    </source>
</evidence>
<feature type="transmembrane region" description="Helical" evidence="5">
    <location>
        <begin position="53"/>
        <end position="71"/>
    </location>
</feature>
<dbReference type="EMBL" id="PFLC01000027">
    <property type="protein sequence ID" value="PIY62768.1"/>
    <property type="molecule type" value="Genomic_DNA"/>
</dbReference>
<dbReference type="Pfam" id="PF18895">
    <property type="entry name" value="T4SS_pilin"/>
    <property type="match status" value="1"/>
</dbReference>
<dbReference type="Gene3D" id="3.40.50.410">
    <property type="entry name" value="von Willebrand factor, type A domain"/>
    <property type="match status" value="1"/>
</dbReference>
<feature type="compositionally biased region" description="Acidic residues" evidence="4">
    <location>
        <begin position="3027"/>
        <end position="3040"/>
    </location>
</feature>
<dbReference type="InterPro" id="IPR036465">
    <property type="entry name" value="vWFA_dom_sf"/>
</dbReference>
<evidence type="ECO:0000256" key="2">
    <source>
        <dbReference type="ARBA" id="ARBA00022737"/>
    </source>
</evidence>
<organism evidence="6 7">
    <name type="scientific">Candidatus Uhrbacteria bacterium CG_4_10_14_0_8_um_filter_58_22</name>
    <dbReference type="NCBI Taxonomy" id="1975029"/>
    <lineage>
        <taxon>Bacteria</taxon>
        <taxon>Candidatus Uhriibacteriota</taxon>
    </lineage>
</organism>
<dbReference type="InterPro" id="IPR043993">
    <property type="entry name" value="T4SS_pilin"/>
</dbReference>